<evidence type="ECO:0000256" key="3">
    <source>
        <dbReference type="ARBA" id="ARBA00022490"/>
    </source>
</evidence>
<dbReference type="PANTHER" id="PTHR20982:SF3">
    <property type="entry name" value="MITOCHONDRIAL RIBOSOME RECYCLING FACTOR PSEUDO 1"/>
    <property type="match status" value="1"/>
</dbReference>
<evidence type="ECO:0000313" key="9">
    <source>
        <dbReference type="EMBL" id="PRM87123.1"/>
    </source>
</evidence>
<comment type="subcellular location">
    <subcellularLocation>
        <location evidence="1 6">Cytoplasm</location>
    </subcellularLocation>
</comment>
<reference evidence="9 10" key="1">
    <citation type="submission" date="2017-09" db="EMBL/GenBank/DDBJ databases">
        <title>Reassesment of A. cryaerophilus.</title>
        <authorList>
            <person name="Perez-Cataluna A."/>
            <person name="Collado L."/>
            <person name="Salgado O."/>
            <person name="Lefinanco V."/>
            <person name="Figueras M.J."/>
        </authorList>
    </citation>
    <scope>NUCLEOTIDE SEQUENCE [LARGE SCALE GENOMIC DNA]</scope>
    <source>
        <strain evidence="9 10">LMG 9861</strain>
    </source>
</reference>
<comment type="function">
    <text evidence="5 6">Responsible for the release of ribosomes from messenger RNA at the termination of protein biosynthesis. May increase the efficiency of translation by recycling ribosomes from one round of translation to another.</text>
</comment>
<dbReference type="GO" id="GO:0043023">
    <property type="term" value="F:ribosomal large subunit binding"/>
    <property type="evidence" value="ECO:0007669"/>
    <property type="project" value="TreeGrafter"/>
</dbReference>
<dbReference type="GO" id="GO:0002184">
    <property type="term" value="P:cytoplasmic translational termination"/>
    <property type="evidence" value="ECO:0007669"/>
    <property type="project" value="TreeGrafter"/>
</dbReference>
<feature type="domain" description="Ribosome recycling factor" evidence="8">
    <location>
        <begin position="20"/>
        <end position="183"/>
    </location>
</feature>
<dbReference type="InterPro" id="IPR002661">
    <property type="entry name" value="Ribosome_recyc_fac"/>
</dbReference>
<evidence type="ECO:0000256" key="6">
    <source>
        <dbReference type="HAMAP-Rule" id="MF_00040"/>
    </source>
</evidence>
<evidence type="ECO:0000256" key="1">
    <source>
        <dbReference type="ARBA" id="ARBA00004496"/>
    </source>
</evidence>
<dbReference type="GO" id="GO:0005829">
    <property type="term" value="C:cytosol"/>
    <property type="evidence" value="ECO:0007669"/>
    <property type="project" value="GOC"/>
</dbReference>
<organism evidence="9 10">
    <name type="scientific">Aliarcobacter cryaerophilus</name>
    <dbReference type="NCBI Taxonomy" id="28198"/>
    <lineage>
        <taxon>Bacteria</taxon>
        <taxon>Pseudomonadati</taxon>
        <taxon>Campylobacterota</taxon>
        <taxon>Epsilonproteobacteria</taxon>
        <taxon>Campylobacterales</taxon>
        <taxon>Arcobacteraceae</taxon>
        <taxon>Aliarcobacter</taxon>
    </lineage>
</organism>
<evidence type="ECO:0000313" key="10">
    <source>
        <dbReference type="Proteomes" id="UP000239065"/>
    </source>
</evidence>
<evidence type="ECO:0000256" key="7">
    <source>
        <dbReference type="SAM" id="Coils"/>
    </source>
</evidence>
<dbReference type="AlphaFoldDB" id="A0A2S9SKM5"/>
<dbReference type="HAMAP" id="MF_00040">
    <property type="entry name" value="RRF"/>
    <property type="match status" value="1"/>
</dbReference>
<dbReference type="Gene3D" id="3.30.1360.40">
    <property type="match status" value="1"/>
</dbReference>
<dbReference type="SUPFAM" id="SSF55194">
    <property type="entry name" value="Ribosome recycling factor, RRF"/>
    <property type="match status" value="1"/>
</dbReference>
<comment type="similarity">
    <text evidence="2 6">Belongs to the RRF family.</text>
</comment>
<dbReference type="FunFam" id="1.10.132.20:FF:000001">
    <property type="entry name" value="Ribosome-recycling factor"/>
    <property type="match status" value="1"/>
</dbReference>
<evidence type="ECO:0000256" key="2">
    <source>
        <dbReference type="ARBA" id="ARBA00005912"/>
    </source>
</evidence>
<evidence type="ECO:0000259" key="8">
    <source>
        <dbReference type="Pfam" id="PF01765"/>
    </source>
</evidence>
<dbReference type="EMBL" id="NXGJ01000013">
    <property type="protein sequence ID" value="PRM87123.1"/>
    <property type="molecule type" value="Genomic_DNA"/>
</dbReference>
<name>A0A2S9SKM5_9BACT</name>
<evidence type="ECO:0000256" key="5">
    <source>
        <dbReference type="ARBA" id="ARBA00025050"/>
    </source>
</evidence>
<dbReference type="NCBIfam" id="TIGR00496">
    <property type="entry name" value="frr"/>
    <property type="match status" value="1"/>
</dbReference>
<accession>A0A2S9SKM5</accession>
<dbReference type="Gene3D" id="1.10.132.20">
    <property type="entry name" value="Ribosome-recycling factor"/>
    <property type="match status" value="1"/>
</dbReference>
<gene>
    <name evidence="6" type="primary">frr</name>
    <name evidence="9" type="ORF">CJ669_09005</name>
</gene>
<dbReference type="Proteomes" id="UP000239065">
    <property type="component" value="Unassembled WGS sequence"/>
</dbReference>
<keyword evidence="7" id="KW-0175">Coiled coil</keyword>
<keyword evidence="4 6" id="KW-0648">Protein biosynthesis</keyword>
<dbReference type="RefSeq" id="WP_066152947.1">
    <property type="nucleotide sequence ID" value="NZ_CP026655.1"/>
</dbReference>
<dbReference type="InterPro" id="IPR036191">
    <property type="entry name" value="RRF_sf"/>
</dbReference>
<dbReference type="InterPro" id="IPR023584">
    <property type="entry name" value="Ribosome_recyc_fac_dom"/>
</dbReference>
<proteinExistence type="inferred from homology"/>
<dbReference type="FunFam" id="3.30.1360.40:FF:000001">
    <property type="entry name" value="Ribosome-recycling factor"/>
    <property type="match status" value="1"/>
</dbReference>
<dbReference type="PANTHER" id="PTHR20982">
    <property type="entry name" value="RIBOSOME RECYCLING FACTOR"/>
    <property type="match status" value="1"/>
</dbReference>
<dbReference type="CDD" id="cd00520">
    <property type="entry name" value="RRF"/>
    <property type="match status" value="1"/>
</dbReference>
<evidence type="ECO:0000256" key="4">
    <source>
        <dbReference type="ARBA" id="ARBA00022917"/>
    </source>
</evidence>
<feature type="coiled-coil region" evidence="7">
    <location>
        <begin position="3"/>
        <end position="30"/>
    </location>
</feature>
<protein>
    <recommendedName>
        <fullName evidence="6">Ribosome-recycling factor</fullName>
        <shortName evidence="6">RRF</shortName>
    </recommendedName>
    <alternativeName>
        <fullName evidence="6">Ribosome-releasing factor</fullName>
    </alternativeName>
</protein>
<sequence>MLEEVYSQTKEQMEKSIEALRRDYKTLRTGKVNVNILDNIKVDYYGTMTDLSQVGSVLATDATTITINPWEKNLLGIIEKAIQTANIGVNPNNNGEVIKLFFPPMTVEQRQETAKQAKVMTDNAKVAIRNIRQNSNTKIKNLLKDKLITEDDSKKAQDEVQKITDGFVAKADETLKTKEKEILTV</sequence>
<keyword evidence="3 6" id="KW-0963">Cytoplasm</keyword>
<dbReference type="Pfam" id="PF01765">
    <property type="entry name" value="RRF"/>
    <property type="match status" value="1"/>
</dbReference>
<comment type="caution">
    <text evidence="9">The sequence shown here is derived from an EMBL/GenBank/DDBJ whole genome shotgun (WGS) entry which is preliminary data.</text>
</comment>